<dbReference type="PANTHER" id="PTHR11157">
    <property type="entry name" value="FATTY ACID ACYL TRANSFERASE-RELATED"/>
    <property type="match status" value="1"/>
</dbReference>
<evidence type="ECO:0000256" key="2">
    <source>
        <dbReference type="ARBA" id="ARBA00005194"/>
    </source>
</evidence>
<accession>A0A8S1HB72</accession>
<keyword evidence="13" id="KW-1185">Reference proteome</keyword>
<organism evidence="12 13">
    <name type="scientific">Caenorhabditis auriculariae</name>
    <dbReference type="NCBI Taxonomy" id="2777116"/>
    <lineage>
        <taxon>Eukaryota</taxon>
        <taxon>Metazoa</taxon>
        <taxon>Ecdysozoa</taxon>
        <taxon>Nematoda</taxon>
        <taxon>Chromadorea</taxon>
        <taxon>Rhabditida</taxon>
        <taxon>Rhabditina</taxon>
        <taxon>Rhabditomorpha</taxon>
        <taxon>Rhabditoidea</taxon>
        <taxon>Rhabditidae</taxon>
        <taxon>Peloderinae</taxon>
        <taxon>Caenorhabditis</taxon>
    </lineage>
</organism>
<feature type="transmembrane region" description="Helical" evidence="11">
    <location>
        <begin position="165"/>
        <end position="184"/>
    </location>
</feature>
<dbReference type="GO" id="GO:0005789">
    <property type="term" value="C:endoplasmic reticulum membrane"/>
    <property type="evidence" value="ECO:0007669"/>
    <property type="project" value="TreeGrafter"/>
</dbReference>
<dbReference type="EMBL" id="CAJGYM010000036">
    <property type="protein sequence ID" value="CAD6193523.1"/>
    <property type="molecule type" value="Genomic_DNA"/>
</dbReference>
<evidence type="ECO:0000256" key="8">
    <source>
        <dbReference type="ARBA" id="ARBA00023098"/>
    </source>
</evidence>
<dbReference type="GO" id="GO:0042761">
    <property type="term" value="P:very long-chain fatty acid biosynthetic process"/>
    <property type="evidence" value="ECO:0007669"/>
    <property type="project" value="TreeGrafter"/>
</dbReference>
<reference evidence="12" key="1">
    <citation type="submission" date="2020-10" db="EMBL/GenBank/DDBJ databases">
        <authorList>
            <person name="Kikuchi T."/>
        </authorList>
    </citation>
    <scope>NUCLEOTIDE SEQUENCE</scope>
    <source>
        <strain evidence="12">NKZ352</strain>
    </source>
</reference>
<dbReference type="PANTHER" id="PTHR11157:SF30">
    <property type="entry name" value="ELONGATION OF LONG CHAIN FATTY ACIDS PROTEIN 2"/>
    <property type="match status" value="1"/>
</dbReference>
<dbReference type="GO" id="GO:0009922">
    <property type="term" value="F:fatty acid elongase activity"/>
    <property type="evidence" value="ECO:0007669"/>
    <property type="project" value="InterPro"/>
</dbReference>
<keyword evidence="9 11" id="KW-0472">Membrane</keyword>
<evidence type="ECO:0000256" key="6">
    <source>
        <dbReference type="ARBA" id="ARBA00022832"/>
    </source>
</evidence>
<dbReference type="GO" id="GO:0034626">
    <property type="term" value="P:fatty acid elongation, polyunsaturated fatty acid"/>
    <property type="evidence" value="ECO:0007669"/>
    <property type="project" value="TreeGrafter"/>
</dbReference>
<evidence type="ECO:0000256" key="4">
    <source>
        <dbReference type="ARBA" id="ARBA00022679"/>
    </source>
</evidence>
<evidence type="ECO:0000313" key="12">
    <source>
        <dbReference type="EMBL" id="CAD6193523.1"/>
    </source>
</evidence>
<keyword evidence="8 11" id="KW-0443">Lipid metabolism</keyword>
<evidence type="ECO:0000256" key="5">
    <source>
        <dbReference type="ARBA" id="ARBA00022692"/>
    </source>
</evidence>
<dbReference type="GO" id="GO:0019367">
    <property type="term" value="P:fatty acid elongation, saturated fatty acid"/>
    <property type="evidence" value="ECO:0007669"/>
    <property type="project" value="TreeGrafter"/>
</dbReference>
<gene>
    <name evidence="12" type="ORF">CAUJ_LOCUS9442</name>
</gene>
<keyword evidence="3 11" id="KW-0444">Lipid biosynthesis</keyword>
<evidence type="ECO:0000256" key="9">
    <source>
        <dbReference type="ARBA" id="ARBA00023136"/>
    </source>
</evidence>
<evidence type="ECO:0000256" key="11">
    <source>
        <dbReference type="RuleBase" id="RU361115"/>
    </source>
</evidence>
<evidence type="ECO:0000256" key="3">
    <source>
        <dbReference type="ARBA" id="ARBA00022516"/>
    </source>
</evidence>
<dbReference type="GO" id="GO:0030148">
    <property type="term" value="P:sphingolipid biosynthetic process"/>
    <property type="evidence" value="ECO:0007669"/>
    <property type="project" value="TreeGrafter"/>
</dbReference>
<dbReference type="GO" id="GO:0034625">
    <property type="term" value="P:fatty acid elongation, monounsaturated fatty acid"/>
    <property type="evidence" value="ECO:0007669"/>
    <property type="project" value="TreeGrafter"/>
</dbReference>
<dbReference type="OrthoDB" id="10259681at2759"/>
<proteinExistence type="inferred from homology"/>
<sequence>MATTANTQASFTDVFLGKWDLAKTDSFMSEWVPLSYKIAVAYLVLIFLGQKFMSRVKPLELNGTLAVWNFAFSLFSGIAAYKLIPELVSVFRKDGFVASYCNNETYYTNPSTGFWGWMFVMSKAPELGDTMFLVLRKRPVIFMHWYHHVLTFVYAQLTYSEHQAWARWSLALNLFVHTIMYFYFGVRALNIQTPKPVAKFITTIQLVQFVISCYIFGHLVYIKSYNTIPDCAVSWNVLSIGGLMYLSYLYLFAEFFYNAYIKKRSPTKAKAQ</sequence>
<keyword evidence="10 11" id="KW-0275">Fatty acid biosynthesis</keyword>
<keyword evidence="5 11" id="KW-0812">Transmembrane</keyword>
<dbReference type="Proteomes" id="UP000835052">
    <property type="component" value="Unassembled WGS sequence"/>
</dbReference>
<evidence type="ECO:0000256" key="10">
    <source>
        <dbReference type="ARBA" id="ARBA00023160"/>
    </source>
</evidence>
<evidence type="ECO:0008006" key="14">
    <source>
        <dbReference type="Google" id="ProtNLM"/>
    </source>
</evidence>
<protein>
    <recommendedName>
        <fullName evidence="14">Very-long-chain 3-oxoacyl-CoA synthase</fullName>
    </recommendedName>
</protein>
<feature type="transmembrane region" description="Helical" evidence="11">
    <location>
        <begin position="34"/>
        <end position="53"/>
    </location>
</feature>
<keyword evidence="4 11" id="KW-0808">Transferase</keyword>
<keyword evidence="6 11" id="KW-0276">Fatty acid metabolism</keyword>
<name>A0A8S1HB72_9PELO</name>
<comment type="similarity">
    <text evidence="11">Belongs to the ELO family.</text>
</comment>
<evidence type="ECO:0000313" key="13">
    <source>
        <dbReference type="Proteomes" id="UP000835052"/>
    </source>
</evidence>
<evidence type="ECO:0000256" key="1">
    <source>
        <dbReference type="ARBA" id="ARBA00004141"/>
    </source>
</evidence>
<evidence type="ECO:0000256" key="7">
    <source>
        <dbReference type="ARBA" id="ARBA00022989"/>
    </source>
</evidence>
<keyword evidence="7 11" id="KW-1133">Transmembrane helix</keyword>
<feature type="transmembrane region" description="Helical" evidence="11">
    <location>
        <begin position="196"/>
        <end position="217"/>
    </location>
</feature>
<comment type="subcellular location">
    <subcellularLocation>
        <location evidence="1">Membrane</location>
        <topology evidence="1">Multi-pass membrane protein</topology>
    </subcellularLocation>
</comment>
<comment type="caution">
    <text evidence="12">The sequence shown here is derived from an EMBL/GenBank/DDBJ whole genome shotgun (WGS) entry which is preliminary data.</text>
</comment>
<dbReference type="Pfam" id="PF01151">
    <property type="entry name" value="ELO"/>
    <property type="match status" value="1"/>
</dbReference>
<feature type="transmembrane region" description="Helical" evidence="11">
    <location>
        <begin position="237"/>
        <end position="260"/>
    </location>
</feature>
<dbReference type="AlphaFoldDB" id="A0A8S1HB72"/>
<feature type="transmembrane region" description="Helical" evidence="11">
    <location>
        <begin position="65"/>
        <end position="84"/>
    </location>
</feature>
<dbReference type="InterPro" id="IPR002076">
    <property type="entry name" value="ELO_fam"/>
</dbReference>
<comment type="pathway">
    <text evidence="2">Lipid metabolism; fatty acid biosynthesis.</text>
</comment>